<proteinExistence type="predicted"/>
<dbReference type="PANTHER" id="PTHR13318:SF190">
    <property type="entry name" value="PARTNER OF PAIRED, ISOFORM B"/>
    <property type="match status" value="1"/>
</dbReference>
<dbReference type="Proteomes" id="UP000054498">
    <property type="component" value="Unassembled WGS sequence"/>
</dbReference>
<feature type="compositionally biased region" description="Low complexity" evidence="2">
    <location>
        <begin position="249"/>
        <end position="261"/>
    </location>
</feature>
<feature type="compositionally biased region" description="Gly residues" evidence="2">
    <location>
        <begin position="338"/>
        <end position="347"/>
    </location>
</feature>
<evidence type="ECO:0000313" key="3">
    <source>
        <dbReference type="EMBL" id="KIY93455.1"/>
    </source>
</evidence>
<dbReference type="GeneID" id="25732076"/>
<reference evidence="3 4" key="1">
    <citation type="journal article" date="2013" name="BMC Genomics">
        <title>Reconstruction of the lipid metabolism for the microalga Monoraphidium neglectum from its genome sequence reveals characteristics suitable for biofuel production.</title>
        <authorList>
            <person name="Bogen C."/>
            <person name="Al-Dilaimi A."/>
            <person name="Albersmeier A."/>
            <person name="Wichmann J."/>
            <person name="Grundmann M."/>
            <person name="Rupp O."/>
            <person name="Lauersen K.J."/>
            <person name="Blifernez-Klassen O."/>
            <person name="Kalinowski J."/>
            <person name="Goesmann A."/>
            <person name="Mussgnug J.H."/>
            <person name="Kruse O."/>
        </authorList>
    </citation>
    <scope>NUCLEOTIDE SEQUENCE [LARGE SCALE GENOMIC DNA]</scope>
    <source>
        <strain evidence="3 4">SAG 48.87</strain>
    </source>
</reference>
<dbReference type="GO" id="GO:0005930">
    <property type="term" value="C:axoneme"/>
    <property type="evidence" value="ECO:0007669"/>
    <property type="project" value="UniProtKB-SubCell"/>
</dbReference>
<dbReference type="GO" id="GO:0019005">
    <property type="term" value="C:SCF ubiquitin ligase complex"/>
    <property type="evidence" value="ECO:0007669"/>
    <property type="project" value="TreeGrafter"/>
</dbReference>
<evidence type="ECO:0000313" key="4">
    <source>
        <dbReference type="Proteomes" id="UP000054498"/>
    </source>
</evidence>
<feature type="region of interest" description="Disordered" evidence="2">
    <location>
        <begin position="236"/>
        <end position="285"/>
    </location>
</feature>
<protein>
    <submittedName>
        <fullName evidence="3">Uncharacterized protein</fullName>
    </submittedName>
</protein>
<dbReference type="RefSeq" id="XP_013892475.1">
    <property type="nucleotide sequence ID" value="XM_014037021.1"/>
</dbReference>
<accession>A0A0D2ME40</accession>
<dbReference type="InterPro" id="IPR032675">
    <property type="entry name" value="LRR_dom_sf"/>
</dbReference>
<feature type="non-terminal residue" evidence="3">
    <location>
        <position position="430"/>
    </location>
</feature>
<evidence type="ECO:0000256" key="2">
    <source>
        <dbReference type="SAM" id="MobiDB-lite"/>
    </source>
</evidence>
<comment type="subcellular location">
    <subcellularLocation>
        <location evidence="1">Cytoplasm</location>
        <location evidence="1">Cytoskeleton</location>
        <location evidence="1">Cilium axoneme</location>
    </subcellularLocation>
</comment>
<keyword evidence="4" id="KW-1185">Reference proteome</keyword>
<organism evidence="3 4">
    <name type="scientific">Monoraphidium neglectum</name>
    <dbReference type="NCBI Taxonomy" id="145388"/>
    <lineage>
        <taxon>Eukaryota</taxon>
        <taxon>Viridiplantae</taxon>
        <taxon>Chlorophyta</taxon>
        <taxon>core chlorophytes</taxon>
        <taxon>Chlorophyceae</taxon>
        <taxon>CS clade</taxon>
        <taxon>Sphaeropleales</taxon>
        <taxon>Selenastraceae</taxon>
        <taxon>Monoraphidium</taxon>
    </lineage>
</organism>
<gene>
    <name evidence="3" type="ORF">MNEG_14507</name>
</gene>
<feature type="compositionally biased region" description="Gly residues" evidence="2">
    <location>
        <begin position="262"/>
        <end position="271"/>
    </location>
</feature>
<dbReference type="OrthoDB" id="550575at2759"/>
<dbReference type="KEGG" id="mng:MNEG_14507"/>
<dbReference type="EMBL" id="KK104760">
    <property type="protein sequence ID" value="KIY93455.1"/>
    <property type="molecule type" value="Genomic_DNA"/>
</dbReference>
<dbReference type="AlphaFoldDB" id="A0A0D2ME40"/>
<sequence>MRGCNIDAVLPAAALPRALSASAVAGLPDAAPPPWALTLSRVAQLDVSDAEALSPETLAALLGLGTGALRRLAASGCRALAAAGGAARLRRALLWAFAPRLPSLHALSAGWGFTQGSTAALLGASPFLTRLELGLGAECGDGLLMGLAEACPDMQELTLRLAAVGTPGVSAVLAACRKLRILRLQQCAGPLDGGTLLAAAERQPRRWRLEELQLVGGGPVQLLDRQLLRLLQAPAPAPEGRGAGEGRAGADAGHGACSSSGDCGGDGGSAGGSAQPPVATPLPPPPPPFLLHTLALVNVRGLSDALLLRLAAAAPQLPLQHLRLEDCFVGQRPLGGGGGGGGGGAGGAAPNAPHAPWRPSFSQPALLRLLTRCPALASLRLRHAAAPLDAGFVAEAAGACPLLQHVLLDQCDLADGGFRLAPDAYSPFAA</sequence>
<dbReference type="PANTHER" id="PTHR13318">
    <property type="entry name" value="PARTNER OF PAIRED, ISOFORM B-RELATED"/>
    <property type="match status" value="1"/>
</dbReference>
<feature type="region of interest" description="Disordered" evidence="2">
    <location>
        <begin position="338"/>
        <end position="357"/>
    </location>
</feature>
<dbReference type="Gene3D" id="3.80.10.10">
    <property type="entry name" value="Ribonuclease Inhibitor"/>
    <property type="match status" value="1"/>
</dbReference>
<dbReference type="GO" id="GO:0031146">
    <property type="term" value="P:SCF-dependent proteasomal ubiquitin-dependent protein catabolic process"/>
    <property type="evidence" value="ECO:0007669"/>
    <property type="project" value="TreeGrafter"/>
</dbReference>
<evidence type="ECO:0000256" key="1">
    <source>
        <dbReference type="ARBA" id="ARBA00004430"/>
    </source>
</evidence>
<name>A0A0D2ME40_9CHLO</name>
<dbReference type="SUPFAM" id="SSF52047">
    <property type="entry name" value="RNI-like"/>
    <property type="match status" value="1"/>
</dbReference>
<dbReference type="STRING" id="145388.A0A0D2ME40"/>